<reference evidence="3" key="1">
    <citation type="submission" date="2022-07" db="EMBL/GenBank/DDBJ databases">
        <title>Complete genome of CX2.</title>
        <authorList>
            <person name="Cao G."/>
        </authorList>
    </citation>
    <scope>NUCLEOTIDE SEQUENCE</scope>
    <source>
        <strain evidence="3">CX2</strain>
    </source>
</reference>
<gene>
    <name evidence="3" type="ORF">NMQ00_05180</name>
</gene>
<dbReference type="Pfam" id="PF13671">
    <property type="entry name" value="AAA_33"/>
    <property type="match status" value="1"/>
</dbReference>
<dbReference type="NCBIfam" id="TIGR04075">
    <property type="entry name" value="bacter_Pnkp"/>
    <property type="match status" value="1"/>
</dbReference>
<accession>A0ABY5FQL2</accession>
<dbReference type="InterPro" id="IPR050126">
    <property type="entry name" value="Ap4A_hydrolase"/>
</dbReference>
<dbReference type="PANTHER" id="PTHR42850:SF7">
    <property type="entry name" value="BIS(5'-NUCLEOSYL)-TETRAPHOSPHATASE PRPE [ASYMMETRICAL]"/>
    <property type="match status" value="1"/>
</dbReference>
<feature type="domain" description="Polynucleotide kinase-phosphatase ligase" evidence="2">
    <location>
        <begin position="489"/>
        <end position="859"/>
    </location>
</feature>
<keyword evidence="4" id="KW-1185">Reference proteome</keyword>
<evidence type="ECO:0000259" key="1">
    <source>
        <dbReference type="Pfam" id="PF00149"/>
    </source>
</evidence>
<proteinExistence type="predicted"/>
<evidence type="ECO:0000313" key="3">
    <source>
        <dbReference type="EMBL" id="UTT43897.1"/>
    </source>
</evidence>
<dbReference type="CDD" id="cd07423">
    <property type="entry name" value="MPP_Prp_like"/>
    <property type="match status" value="1"/>
</dbReference>
<feature type="domain" description="Calcineurin-like phosphoesterase" evidence="1">
    <location>
        <begin position="200"/>
        <end position="284"/>
    </location>
</feature>
<dbReference type="Gene3D" id="3.40.50.300">
    <property type="entry name" value="P-loop containing nucleotide triphosphate hydrolases"/>
    <property type="match status" value="1"/>
</dbReference>
<dbReference type="InterPro" id="IPR029052">
    <property type="entry name" value="Metallo-depent_PP-like"/>
</dbReference>
<dbReference type="InterPro" id="IPR032380">
    <property type="entry name" value="PNKP_ligase_dom"/>
</dbReference>
<dbReference type="Gene3D" id="3.60.21.10">
    <property type="match status" value="1"/>
</dbReference>
<sequence>MRIQLPYAGIVLLVGPSNSGKSTWLKQLIEDETIRPSEVVSSDDYRKLVGDVEHIDWKGHPPDEADTLYEAYQDISTEAFALMTSLIEARARLNKLTIIDATHLYASDRKTYIELARRLHQPIYALVLDVEQHTLLERDQQRDFPRGGRRVKQQVQVFNREKRSMKREGFDQVHVIANVDEVDLTRQMNNRLHLSTDDGIDVIGDIHGCFDEFIELLERLGYIQNEEGLYVHPEGRTFLSLGDIMSRGPKSLDTILFFIRHVEAGVAKMIDSNHGWKVLRWLEGRNVTMKHGDELFVEELHAFEEENGAELTEALKSSMKRLLKHAPSHYVLTKHDIPTAVCVHAGIRDEFIGKSSREISDFCRYGDNDGFDDAGKPIRKDWTVHHRSNKLIIWGHDPRPRPLRLNQTINIDQGVVFGGRLTAFRYPEQTIVQVEANQDYAQVDDNPLAMLEAKRLDPPNIGKFMNGYTVETEAIGAVKVSKETALPSIDLVSHHTVPLEELVYIPPTMSPTPKPAAEEGYLEHPNEAIAYYRELGITRLIAEKKHMGSRAILLLFKNEDAAEQAIGRRTKGIIYTRSGRRFFESEQELEVVTRLHQSLTSNDYFTSHQTEFVLLDAEILPWNLKARELIRHQYAHVAEQALLDREQLKRSLESAVDRVDGVREWYREVSQKLEQAETFKQAFQTYCWDVENLNAINIAPFHVLAHSEETFFDKTHEWHMTMNQRFSEMDELFLATDYRIIEDAETETDVIEWWKTMTEDGHEGIVIKPERFLTQVEGKLIQPAIKVRGRKYLSIIYGMDYLEPDNLKRLKKRNVSKKQKLALREFALGIEGVKRFVERESLERYHECVLATLAMEAEPVDPRL</sequence>
<dbReference type="InterPro" id="IPR004843">
    <property type="entry name" value="Calcineurin-like_PHP"/>
</dbReference>
<dbReference type="Pfam" id="PF00149">
    <property type="entry name" value="Metallophos"/>
    <property type="match status" value="1"/>
</dbReference>
<dbReference type="SUPFAM" id="SSF52540">
    <property type="entry name" value="P-loop containing nucleoside triphosphate hydrolases"/>
    <property type="match status" value="1"/>
</dbReference>
<dbReference type="RefSeq" id="WP_255178231.1">
    <property type="nucleotide sequence ID" value="NZ_CP101462.1"/>
</dbReference>
<dbReference type="InterPro" id="IPR027417">
    <property type="entry name" value="P-loop_NTPase"/>
</dbReference>
<dbReference type="InterPro" id="IPR041780">
    <property type="entry name" value="MPP_PrpE-like"/>
</dbReference>
<organism evidence="3 4">
    <name type="scientific">Exiguobacterium aurantiacum</name>
    <dbReference type="NCBI Taxonomy" id="33987"/>
    <lineage>
        <taxon>Bacteria</taxon>
        <taxon>Bacillati</taxon>
        <taxon>Bacillota</taxon>
        <taxon>Bacilli</taxon>
        <taxon>Bacillales</taxon>
        <taxon>Bacillales Family XII. Incertae Sedis</taxon>
        <taxon>Exiguobacterium</taxon>
    </lineage>
</organism>
<dbReference type="SUPFAM" id="SSF56091">
    <property type="entry name" value="DNA ligase/mRNA capping enzyme, catalytic domain"/>
    <property type="match status" value="1"/>
</dbReference>
<dbReference type="Pfam" id="PF16542">
    <property type="entry name" value="PNKP_ligase"/>
    <property type="match status" value="1"/>
</dbReference>
<dbReference type="InterPro" id="IPR024028">
    <property type="entry name" value="PNKP_bac"/>
</dbReference>
<evidence type="ECO:0000313" key="4">
    <source>
        <dbReference type="Proteomes" id="UP001060325"/>
    </source>
</evidence>
<dbReference type="EMBL" id="CP101462">
    <property type="protein sequence ID" value="UTT43897.1"/>
    <property type="molecule type" value="Genomic_DNA"/>
</dbReference>
<dbReference type="SUPFAM" id="SSF56300">
    <property type="entry name" value="Metallo-dependent phosphatases"/>
    <property type="match status" value="1"/>
</dbReference>
<dbReference type="PANTHER" id="PTHR42850">
    <property type="entry name" value="METALLOPHOSPHOESTERASE"/>
    <property type="match status" value="1"/>
</dbReference>
<name>A0ABY5FQL2_9BACL</name>
<dbReference type="Gene3D" id="3.30.470.30">
    <property type="entry name" value="DNA ligase/mRNA capping enzyme"/>
    <property type="match status" value="1"/>
</dbReference>
<keyword evidence="3" id="KW-0808">Transferase</keyword>
<keyword evidence="3" id="KW-0418">Kinase</keyword>
<dbReference type="Proteomes" id="UP001060325">
    <property type="component" value="Chromosome"/>
</dbReference>
<protein>
    <submittedName>
        <fullName evidence="3">Polynucleotide kinase-phosphatase</fullName>
    </submittedName>
</protein>
<evidence type="ECO:0000259" key="2">
    <source>
        <dbReference type="Pfam" id="PF16542"/>
    </source>
</evidence>
<dbReference type="GO" id="GO:0016301">
    <property type="term" value="F:kinase activity"/>
    <property type="evidence" value="ECO:0007669"/>
    <property type="project" value="UniProtKB-KW"/>
</dbReference>